<dbReference type="Proteomes" id="UP000829196">
    <property type="component" value="Unassembled WGS sequence"/>
</dbReference>
<keyword evidence="2" id="KW-0805">Transcription regulation</keyword>
<keyword evidence="9" id="KW-1185">Reference proteome</keyword>
<comment type="caution">
    <text evidence="8">The sequence shown here is derived from an EMBL/GenBank/DDBJ whole genome shotgun (WGS) entry which is preliminary data.</text>
</comment>
<dbReference type="EMBL" id="JAGYWB010000001">
    <property type="protein sequence ID" value="KAI0530814.1"/>
    <property type="molecule type" value="Genomic_DNA"/>
</dbReference>
<dbReference type="GO" id="GO:0003677">
    <property type="term" value="F:DNA binding"/>
    <property type="evidence" value="ECO:0007669"/>
    <property type="project" value="UniProtKB-KW"/>
</dbReference>
<evidence type="ECO:0000256" key="2">
    <source>
        <dbReference type="ARBA" id="ARBA00023015"/>
    </source>
</evidence>
<dbReference type="Gene3D" id="3.40.1810.10">
    <property type="entry name" value="Transcription factor, MADS-box"/>
    <property type="match status" value="1"/>
</dbReference>
<dbReference type="SMR" id="A0A8T3C8C3"/>
<evidence type="ECO:0000313" key="9">
    <source>
        <dbReference type="Proteomes" id="UP000829196"/>
    </source>
</evidence>
<evidence type="ECO:0000256" key="1">
    <source>
        <dbReference type="ARBA" id="ARBA00004123"/>
    </source>
</evidence>
<protein>
    <recommendedName>
        <fullName evidence="7">MADS-box domain-containing protein</fullName>
    </recommendedName>
</protein>
<dbReference type="AlphaFoldDB" id="A0A8T3C8C3"/>
<dbReference type="PANTHER" id="PTHR48019">
    <property type="entry name" value="SERUM RESPONSE FACTOR HOMOLOG"/>
    <property type="match status" value="1"/>
</dbReference>
<evidence type="ECO:0000256" key="6">
    <source>
        <dbReference type="SAM" id="Coils"/>
    </source>
</evidence>
<name>A0A8T3C8C3_DENNO</name>
<dbReference type="OrthoDB" id="833365at2759"/>
<keyword evidence="4" id="KW-0804">Transcription</keyword>
<feature type="coiled-coil region" evidence="6">
    <location>
        <begin position="95"/>
        <end position="136"/>
    </location>
</feature>
<keyword evidence="3" id="KW-0238">DNA-binding</keyword>
<gene>
    <name evidence="8" type="ORF">KFK09_000362</name>
</gene>
<dbReference type="PROSITE" id="PS50066">
    <property type="entry name" value="MADS_BOX_2"/>
    <property type="match status" value="1"/>
</dbReference>
<dbReference type="InterPro" id="IPR036879">
    <property type="entry name" value="TF_MADSbox_sf"/>
</dbReference>
<accession>A0A8T3C8C3</accession>
<evidence type="ECO:0000256" key="5">
    <source>
        <dbReference type="ARBA" id="ARBA00023242"/>
    </source>
</evidence>
<dbReference type="CDD" id="cd00120">
    <property type="entry name" value="MADS"/>
    <property type="match status" value="1"/>
</dbReference>
<evidence type="ECO:0000259" key="7">
    <source>
        <dbReference type="PROSITE" id="PS50066"/>
    </source>
</evidence>
<dbReference type="GO" id="GO:0046983">
    <property type="term" value="F:protein dimerization activity"/>
    <property type="evidence" value="ECO:0007669"/>
    <property type="project" value="InterPro"/>
</dbReference>
<evidence type="ECO:0000256" key="3">
    <source>
        <dbReference type="ARBA" id="ARBA00023125"/>
    </source>
</evidence>
<dbReference type="Pfam" id="PF00319">
    <property type="entry name" value="SRF-TF"/>
    <property type="match status" value="1"/>
</dbReference>
<comment type="subcellular location">
    <subcellularLocation>
        <location evidence="1">Nucleus</location>
    </subcellularLocation>
</comment>
<dbReference type="InterPro" id="IPR050142">
    <property type="entry name" value="MADS-box/MEF2_TF"/>
</dbReference>
<feature type="domain" description="MADS-box" evidence="7">
    <location>
        <begin position="1"/>
        <end position="61"/>
    </location>
</feature>
<evidence type="ECO:0000256" key="4">
    <source>
        <dbReference type="ARBA" id="ARBA00023163"/>
    </source>
</evidence>
<evidence type="ECO:0000313" key="8">
    <source>
        <dbReference type="EMBL" id="KAI0530814.1"/>
    </source>
</evidence>
<sequence>MGRAKLEIKYRENLRARRTTYTTRLKGLKKKAEELSVLCGVDIMIASFSPELNMIDFWPERDTPKFCRIKERYLGYIVGDYEGKGKIKQHSSFSLESFHEEKDAMKIKLQEVRERLEFLQRQRQEEEERLQAEYNASMVLQQFHQQAYPFPRSLSPHIASDFEIPSQQELSSHQQASPFAQFLPPHEQTPSFFHEICCHVADFNMPMEQDIHSHERPFQNFQCPPPHEQPLLVSLSLPNEQTSPFSQCLPPHLGSDSGTEDPLASWLPSDSNLWRHLDDFNCYDSLLLDYEASQFT</sequence>
<dbReference type="PRINTS" id="PR00404">
    <property type="entry name" value="MADSDOMAIN"/>
</dbReference>
<dbReference type="SMART" id="SM00432">
    <property type="entry name" value="MADS"/>
    <property type="match status" value="1"/>
</dbReference>
<keyword evidence="6" id="KW-0175">Coiled coil</keyword>
<organism evidence="8 9">
    <name type="scientific">Dendrobium nobile</name>
    <name type="common">Orchid</name>
    <dbReference type="NCBI Taxonomy" id="94219"/>
    <lineage>
        <taxon>Eukaryota</taxon>
        <taxon>Viridiplantae</taxon>
        <taxon>Streptophyta</taxon>
        <taxon>Embryophyta</taxon>
        <taxon>Tracheophyta</taxon>
        <taxon>Spermatophyta</taxon>
        <taxon>Magnoliopsida</taxon>
        <taxon>Liliopsida</taxon>
        <taxon>Asparagales</taxon>
        <taxon>Orchidaceae</taxon>
        <taxon>Epidendroideae</taxon>
        <taxon>Malaxideae</taxon>
        <taxon>Dendrobiinae</taxon>
        <taxon>Dendrobium</taxon>
    </lineage>
</organism>
<reference evidence="8" key="1">
    <citation type="journal article" date="2022" name="Front. Genet.">
        <title>Chromosome-Scale Assembly of the Dendrobium nobile Genome Provides Insights Into the Molecular Mechanism of the Biosynthesis of the Medicinal Active Ingredient of Dendrobium.</title>
        <authorList>
            <person name="Xu Q."/>
            <person name="Niu S.-C."/>
            <person name="Li K.-L."/>
            <person name="Zheng P.-J."/>
            <person name="Zhang X.-J."/>
            <person name="Jia Y."/>
            <person name="Liu Y."/>
            <person name="Niu Y.-X."/>
            <person name="Yu L.-H."/>
            <person name="Chen D.-F."/>
            <person name="Zhang G.-Q."/>
        </authorList>
    </citation>
    <scope>NUCLEOTIDE SEQUENCE</scope>
    <source>
        <tissue evidence="8">Leaf</tissue>
    </source>
</reference>
<keyword evidence="5" id="KW-0539">Nucleus</keyword>
<dbReference type="GO" id="GO:0005634">
    <property type="term" value="C:nucleus"/>
    <property type="evidence" value="ECO:0007669"/>
    <property type="project" value="UniProtKB-SubCell"/>
</dbReference>
<proteinExistence type="predicted"/>
<dbReference type="InterPro" id="IPR002100">
    <property type="entry name" value="TF_MADSbox"/>
</dbReference>
<dbReference type="SUPFAM" id="SSF55455">
    <property type="entry name" value="SRF-like"/>
    <property type="match status" value="1"/>
</dbReference>